<dbReference type="Proteomes" id="UP000821845">
    <property type="component" value="Chromosome 5"/>
</dbReference>
<sequence length="199" mass="21859">MITINSGMGGSRTLHVLTVCVVALVAVGVMYVMKQSDNIELSLGGTWMVTNANQLPSDVLKRKRINLVAHGLDTVCDVRVNGVLLISSTNMFVRHVADAKHVLKEKDNRISVQCESAVNYALRQHQAQASFYPVYPLCPPSHQKGYCHGNHIRRVQSGFGSEMGPAFPSQGIWLSCPLKKQKRECPTTLKTPDIFAVTA</sequence>
<proteinExistence type="predicted"/>
<comment type="caution">
    <text evidence="1">The sequence shown here is derived from an EMBL/GenBank/DDBJ whole genome shotgun (WGS) entry which is preliminary data.</text>
</comment>
<evidence type="ECO:0000313" key="2">
    <source>
        <dbReference type="Proteomes" id="UP000821845"/>
    </source>
</evidence>
<protein>
    <submittedName>
        <fullName evidence="1">Uncharacterized protein</fullName>
    </submittedName>
</protein>
<name>A0ACB7S7A5_HYAAI</name>
<dbReference type="EMBL" id="CM023485">
    <property type="protein sequence ID" value="KAH6929629.1"/>
    <property type="molecule type" value="Genomic_DNA"/>
</dbReference>
<keyword evidence="2" id="KW-1185">Reference proteome</keyword>
<organism evidence="1 2">
    <name type="scientific">Hyalomma asiaticum</name>
    <name type="common">Tick</name>
    <dbReference type="NCBI Taxonomy" id="266040"/>
    <lineage>
        <taxon>Eukaryota</taxon>
        <taxon>Metazoa</taxon>
        <taxon>Ecdysozoa</taxon>
        <taxon>Arthropoda</taxon>
        <taxon>Chelicerata</taxon>
        <taxon>Arachnida</taxon>
        <taxon>Acari</taxon>
        <taxon>Parasitiformes</taxon>
        <taxon>Ixodida</taxon>
        <taxon>Ixodoidea</taxon>
        <taxon>Ixodidae</taxon>
        <taxon>Hyalomminae</taxon>
        <taxon>Hyalomma</taxon>
    </lineage>
</organism>
<evidence type="ECO:0000313" key="1">
    <source>
        <dbReference type="EMBL" id="KAH6929629.1"/>
    </source>
</evidence>
<gene>
    <name evidence="1" type="ORF">HPB50_003770</name>
</gene>
<reference evidence="1" key="1">
    <citation type="submission" date="2020-05" db="EMBL/GenBank/DDBJ databases">
        <title>Large-scale comparative analyses of tick genomes elucidate their genetic diversity and vector capacities.</title>
        <authorList>
            <person name="Jia N."/>
            <person name="Wang J."/>
            <person name="Shi W."/>
            <person name="Du L."/>
            <person name="Sun Y."/>
            <person name="Zhan W."/>
            <person name="Jiang J."/>
            <person name="Wang Q."/>
            <person name="Zhang B."/>
            <person name="Ji P."/>
            <person name="Sakyi L.B."/>
            <person name="Cui X."/>
            <person name="Yuan T."/>
            <person name="Jiang B."/>
            <person name="Yang W."/>
            <person name="Lam T.T.-Y."/>
            <person name="Chang Q."/>
            <person name="Ding S."/>
            <person name="Wang X."/>
            <person name="Zhu J."/>
            <person name="Ruan X."/>
            <person name="Zhao L."/>
            <person name="Wei J."/>
            <person name="Que T."/>
            <person name="Du C."/>
            <person name="Cheng J."/>
            <person name="Dai P."/>
            <person name="Han X."/>
            <person name="Huang E."/>
            <person name="Gao Y."/>
            <person name="Liu J."/>
            <person name="Shao H."/>
            <person name="Ye R."/>
            <person name="Li L."/>
            <person name="Wei W."/>
            <person name="Wang X."/>
            <person name="Wang C."/>
            <person name="Yang T."/>
            <person name="Huo Q."/>
            <person name="Li W."/>
            <person name="Guo W."/>
            <person name="Chen H."/>
            <person name="Zhou L."/>
            <person name="Ni X."/>
            <person name="Tian J."/>
            <person name="Zhou Y."/>
            <person name="Sheng Y."/>
            <person name="Liu T."/>
            <person name="Pan Y."/>
            <person name="Xia L."/>
            <person name="Li J."/>
            <person name="Zhao F."/>
            <person name="Cao W."/>
        </authorList>
    </citation>
    <scope>NUCLEOTIDE SEQUENCE</scope>
    <source>
        <strain evidence="1">Hyas-2018</strain>
    </source>
</reference>
<accession>A0ACB7S7A5</accession>